<evidence type="ECO:0000313" key="2">
    <source>
        <dbReference type="Proteomes" id="UP001298424"/>
    </source>
</evidence>
<proteinExistence type="predicted"/>
<reference evidence="1 2" key="1">
    <citation type="submission" date="2022-02" db="EMBL/GenBank/DDBJ databases">
        <title>Genome sequence data of Kingella unionensis sp. nov. strain CICC 24913 (CCUG 75125).</title>
        <authorList>
            <person name="Xiao M."/>
        </authorList>
    </citation>
    <scope>NUCLEOTIDE SEQUENCE [LARGE SCALE GENOMIC DNA]</scope>
    <source>
        <strain evidence="1 2">CICC 24913</strain>
    </source>
</reference>
<gene>
    <name evidence="1" type="ORF">MB824_03605</name>
</gene>
<evidence type="ECO:0000313" key="1">
    <source>
        <dbReference type="EMBL" id="MCG6503583.1"/>
    </source>
</evidence>
<dbReference type="RefSeq" id="WP_238746049.1">
    <property type="nucleotide sequence ID" value="NZ_JAKOOW010000014.1"/>
</dbReference>
<accession>A0ABS9NMM3</accession>
<name>A0ABS9NMM3_9NEIS</name>
<sequence>MYFIDRTAVVLKPTEAFLEWLKAADSDLPDLTLSQLRANCSVFLIPEFDEPEQAVAYFDERHREIFAAELSGWMIDQAQWPQDMGLETFWRFFELEVHDTVLDLEDAELNPSPLLDSTE</sequence>
<organism evidence="1 2">
    <name type="scientific">Kingella pumchi</name>
    <dbReference type="NCBI Taxonomy" id="2779506"/>
    <lineage>
        <taxon>Bacteria</taxon>
        <taxon>Pseudomonadati</taxon>
        <taxon>Pseudomonadota</taxon>
        <taxon>Betaproteobacteria</taxon>
        <taxon>Neisseriales</taxon>
        <taxon>Neisseriaceae</taxon>
        <taxon>Kingella</taxon>
    </lineage>
</organism>
<dbReference type="EMBL" id="JAKOOW010000014">
    <property type="protein sequence ID" value="MCG6503583.1"/>
    <property type="molecule type" value="Genomic_DNA"/>
</dbReference>
<evidence type="ECO:0008006" key="3">
    <source>
        <dbReference type="Google" id="ProtNLM"/>
    </source>
</evidence>
<dbReference type="Proteomes" id="UP001298424">
    <property type="component" value="Unassembled WGS sequence"/>
</dbReference>
<protein>
    <recommendedName>
        <fullName evidence="3">VacJ</fullName>
    </recommendedName>
</protein>
<keyword evidence="2" id="KW-1185">Reference proteome</keyword>
<comment type="caution">
    <text evidence="1">The sequence shown here is derived from an EMBL/GenBank/DDBJ whole genome shotgun (WGS) entry which is preliminary data.</text>
</comment>